<keyword evidence="6" id="KW-1185">Reference proteome</keyword>
<feature type="domain" description="Protein kinase" evidence="4">
    <location>
        <begin position="1"/>
        <end position="146"/>
    </location>
</feature>
<feature type="compositionally biased region" description="Low complexity" evidence="3">
    <location>
        <begin position="208"/>
        <end position="229"/>
    </location>
</feature>
<dbReference type="InterPro" id="IPR011009">
    <property type="entry name" value="Kinase-like_dom_sf"/>
</dbReference>
<evidence type="ECO:0000256" key="1">
    <source>
        <dbReference type="ARBA" id="ARBA00022741"/>
    </source>
</evidence>
<comment type="caution">
    <text evidence="5">The sequence shown here is derived from an EMBL/GenBank/DDBJ whole genome shotgun (WGS) entry which is preliminary data.</text>
</comment>
<dbReference type="PANTHER" id="PTHR24055">
    <property type="entry name" value="MITOGEN-ACTIVATED PROTEIN KINASE"/>
    <property type="match status" value="1"/>
</dbReference>
<accession>A0ABN9TAL7</accession>
<keyword evidence="2" id="KW-0067">ATP-binding</keyword>
<dbReference type="EMBL" id="CAUYUJ010014516">
    <property type="protein sequence ID" value="CAK0842356.1"/>
    <property type="molecule type" value="Genomic_DNA"/>
</dbReference>
<evidence type="ECO:0000256" key="3">
    <source>
        <dbReference type="SAM" id="MobiDB-lite"/>
    </source>
</evidence>
<gene>
    <name evidence="5" type="ORF">PCOR1329_LOCUS37249</name>
</gene>
<feature type="region of interest" description="Disordered" evidence="3">
    <location>
        <begin position="187"/>
        <end position="229"/>
    </location>
</feature>
<dbReference type="Gene3D" id="3.30.200.20">
    <property type="entry name" value="Phosphorylase Kinase, domain 1"/>
    <property type="match status" value="1"/>
</dbReference>
<organism evidence="5 6">
    <name type="scientific">Prorocentrum cordatum</name>
    <dbReference type="NCBI Taxonomy" id="2364126"/>
    <lineage>
        <taxon>Eukaryota</taxon>
        <taxon>Sar</taxon>
        <taxon>Alveolata</taxon>
        <taxon>Dinophyceae</taxon>
        <taxon>Prorocentrales</taxon>
        <taxon>Prorocentraceae</taxon>
        <taxon>Prorocentrum</taxon>
    </lineage>
</organism>
<keyword evidence="1" id="KW-0547">Nucleotide-binding</keyword>
<protein>
    <recommendedName>
        <fullName evidence="4">Protein kinase domain-containing protein</fullName>
    </recommendedName>
</protein>
<proteinExistence type="predicted"/>
<name>A0ABN9TAL7_9DINO</name>
<dbReference type="Proteomes" id="UP001189429">
    <property type="component" value="Unassembled WGS sequence"/>
</dbReference>
<evidence type="ECO:0000256" key="2">
    <source>
        <dbReference type="ARBA" id="ARBA00022840"/>
    </source>
</evidence>
<dbReference type="InterPro" id="IPR000719">
    <property type="entry name" value="Prot_kinase_dom"/>
</dbReference>
<sequence>MRGDYTELIDMWSAGCIYAELLGMREGVDPKDRGPLFRGTACFPLSPHGNGQELAVPAAGAHRHAKDDQLEMIFDVIGTPTEAEVDMVDDVEAKKYLLSFASRKGEGFNKRIPQADSNDCDVLRQLVCFHPEKRPSAEQLLDHEIFADVRERHREVKASCVATLPFLEEAEISKPRLKEHIVQEMRKYRPATDTSTARGAGVGPSLLTRGRTATSSKRSSASRGSLPPI</sequence>
<dbReference type="SUPFAM" id="SSF56112">
    <property type="entry name" value="Protein kinase-like (PK-like)"/>
    <property type="match status" value="1"/>
</dbReference>
<evidence type="ECO:0000259" key="4">
    <source>
        <dbReference type="PROSITE" id="PS50011"/>
    </source>
</evidence>
<dbReference type="PROSITE" id="PS50011">
    <property type="entry name" value="PROTEIN_KINASE_DOM"/>
    <property type="match status" value="1"/>
</dbReference>
<evidence type="ECO:0000313" key="5">
    <source>
        <dbReference type="EMBL" id="CAK0842356.1"/>
    </source>
</evidence>
<reference evidence="5" key="1">
    <citation type="submission" date="2023-10" db="EMBL/GenBank/DDBJ databases">
        <authorList>
            <person name="Chen Y."/>
            <person name="Shah S."/>
            <person name="Dougan E. K."/>
            <person name="Thang M."/>
            <person name="Chan C."/>
        </authorList>
    </citation>
    <scope>NUCLEOTIDE SEQUENCE [LARGE SCALE GENOMIC DNA]</scope>
</reference>
<dbReference type="InterPro" id="IPR050117">
    <property type="entry name" value="MAPK"/>
</dbReference>
<evidence type="ECO:0000313" key="6">
    <source>
        <dbReference type="Proteomes" id="UP001189429"/>
    </source>
</evidence>
<dbReference type="Gene3D" id="1.10.510.10">
    <property type="entry name" value="Transferase(Phosphotransferase) domain 1"/>
    <property type="match status" value="1"/>
</dbReference>